<dbReference type="Pfam" id="PF01397">
    <property type="entry name" value="Terpene_synth"/>
    <property type="match status" value="1"/>
</dbReference>
<dbReference type="FunFam" id="1.50.10.130:FF:000003">
    <property type="entry name" value="Ent-cassa-12,15-diene synthase"/>
    <property type="match status" value="1"/>
</dbReference>
<evidence type="ECO:0000259" key="7">
    <source>
        <dbReference type="Pfam" id="PF01397"/>
    </source>
</evidence>
<dbReference type="Proteomes" id="UP000251960">
    <property type="component" value="Chromosome 10"/>
</dbReference>
<evidence type="ECO:0000256" key="1">
    <source>
        <dbReference type="ARBA" id="ARBA00001946"/>
    </source>
</evidence>
<dbReference type="ExpressionAtlas" id="A0A3L6GCD0">
    <property type="expression patterns" value="baseline and differential"/>
</dbReference>
<dbReference type="InterPro" id="IPR036965">
    <property type="entry name" value="Terpene_synth_N_sf"/>
</dbReference>
<dbReference type="FunFam" id="1.10.600.10:FF:000005">
    <property type="entry name" value="Ent-kaur-16-ene synthase, chloroplastic"/>
    <property type="match status" value="1"/>
</dbReference>
<evidence type="ECO:0000256" key="4">
    <source>
        <dbReference type="ARBA" id="ARBA00022821"/>
    </source>
</evidence>
<sequence length="848" mass="95971">MSTVWCSSVLSATATSVPKNPSRSNPSNHLRFTFSNSSAKSSCHRFSSCRSNRPPPLYYWACIESRRRISCGVQTTAQSGTRVVERNASLEIEERHARIRKQLLKPELSPSAYDTAWVAMVPSPGSPQAPCFPQCVQWILENQLDNGSWGHNKVDSSADKKETILATLACVIALKKWDVGPAHIIREMLLVGIQFIARNFQTVTDEQIVVPIGFDFTFSGMFTLAINMGLQFPVRQTDIDGILRLRENELKRYDGDKSTAIEAYCAYVAEGFENLLDWNDVMKFQAKNGSLFNSPSATAAALVANYDDKALQYLNLLVTQFGSAVPTVFPQNIHYQLSMVDTLESVGISRHFSVEIKAVLDMIYSLWLQKEEEIMLDAETCAMAFRILQMNGYDVSTDWLSHIAEASNFHNSLQGYLCDTKTLLEMYKASKVILSERDLTLENIGCWTGSLLREKLCSDGAQRVPILEEVEYALKFPHYAIVDPLNNRRSIEHLDARGSQTLKTKYLPCHVSQDILALAVEDFCFSQSIYQDELQNIISWEKENRMDQLQFVRQRLAYCYLAAATTISPHELSDARVACAKSIMLTIVVDDFFDVGGSKEEQENLIELVENWDEHHKVEFCSEKVEIVFYAVYNTVNQLGSMASAVQKRDVTKHLAESWLKVLLCMLTEADWQRRQFVPTVEEYMANAVSSFALAVIILPAQYFLGETLSDYMVKDHEYSKLSELMFTCSRLLNDIRSVEREFEAGKLNSVSLLALHSGGSMSIETAKKETHGSLESYRRGLLALVRRQDSVVPRSCKELFWKLCKTIHLFYFQIDGFTSPKEMVGAVNQVINEPLQLQLIKQHTCLV</sequence>
<dbReference type="Pfam" id="PF03936">
    <property type="entry name" value="Terpene_synth_C"/>
    <property type="match status" value="1"/>
</dbReference>
<dbReference type="InterPro" id="IPR050148">
    <property type="entry name" value="Terpene_synthase-like"/>
</dbReference>
<dbReference type="InterPro" id="IPR008930">
    <property type="entry name" value="Terpenoid_cyclase/PrenylTrfase"/>
</dbReference>
<dbReference type="GO" id="GO:0006952">
    <property type="term" value="P:defense response"/>
    <property type="evidence" value="ECO:0007669"/>
    <property type="project" value="UniProtKB-KW"/>
</dbReference>
<dbReference type="BRENDA" id="4.2.3.196">
    <property type="organism ID" value="6752"/>
</dbReference>
<dbReference type="InterPro" id="IPR008949">
    <property type="entry name" value="Isoprenoid_synthase_dom_sf"/>
</dbReference>
<dbReference type="InterPro" id="IPR005630">
    <property type="entry name" value="Terpene_synthase_metal-bd"/>
</dbReference>
<dbReference type="SUPFAM" id="SSF48239">
    <property type="entry name" value="Terpenoid cyclases/Protein prenyltransferases"/>
    <property type="match status" value="2"/>
</dbReference>
<feature type="domain" description="Terpene synthase N-terminal" evidence="7">
    <location>
        <begin position="277"/>
        <end position="474"/>
    </location>
</feature>
<reference evidence="9" key="1">
    <citation type="journal article" date="2018" name="Nat. Genet.">
        <title>Extensive intraspecific gene order and gene structural variations between Mo17 and other maize genomes.</title>
        <authorList>
            <person name="Sun S."/>
            <person name="Zhou Y."/>
            <person name="Chen J."/>
            <person name="Shi J."/>
            <person name="Zhao H."/>
            <person name="Zhao H."/>
            <person name="Song W."/>
            <person name="Zhang M."/>
            <person name="Cui Y."/>
            <person name="Dong X."/>
            <person name="Liu H."/>
            <person name="Ma X."/>
            <person name="Jiao Y."/>
            <person name="Wang B."/>
            <person name="Wei X."/>
            <person name="Stein J.C."/>
            <person name="Glaubitz J.C."/>
            <person name="Lu F."/>
            <person name="Yu G."/>
            <person name="Liang C."/>
            <person name="Fengler K."/>
            <person name="Li B."/>
            <person name="Rafalski A."/>
            <person name="Schnable P.S."/>
            <person name="Ware D.H."/>
            <person name="Buckler E.S."/>
            <person name="Lai J."/>
        </authorList>
    </citation>
    <scope>NUCLEOTIDE SEQUENCE [LARGE SCALE GENOMIC DNA]</scope>
    <source>
        <tissue evidence="9">Seedling</tissue>
    </source>
</reference>
<accession>A0A3L6GCD0</accession>
<dbReference type="PANTHER" id="PTHR31739">
    <property type="entry name" value="ENT-COPALYL DIPHOSPHATE SYNTHASE, CHLOROPLASTIC"/>
    <property type="match status" value="1"/>
</dbReference>
<evidence type="ECO:0000313" key="9">
    <source>
        <dbReference type="EMBL" id="PWZ45559.1"/>
    </source>
</evidence>
<gene>
    <name evidence="9" type="primary">KSL4</name>
    <name evidence="9" type="ORF">Zm00014a_011117</name>
</gene>
<evidence type="ECO:0000256" key="6">
    <source>
        <dbReference type="ARBA" id="ARBA00023239"/>
    </source>
</evidence>
<dbReference type="SUPFAM" id="SSF48576">
    <property type="entry name" value="Terpenoid synthases"/>
    <property type="match status" value="1"/>
</dbReference>
<keyword evidence="6" id="KW-0456">Lyase</keyword>
<dbReference type="GO" id="GO:0010333">
    <property type="term" value="F:terpene synthase activity"/>
    <property type="evidence" value="ECO:0007669"/>
    <property type="project" value="InterPro"/>
</dbReference>
<comment type="cofactor">
    <cofactor evidence="1">
        <name>Mg(2+)</name>
        <dbReference type="ChEBI" id="CHEBI:18420"/>
    </cofactor>
</comment>
<evidence type="ECO:0000256" key="5">
    <source>
        <dbReference type="ARBA" id="ARBA00022842"/>
    </source>
</evidence>
<evidence type="ECO:0000256" key="2">
    <source>
        <dbReference type="ARBA" id="ARBA00006333"/>
    </source>
</evidence>
<dbReference type="SFLD" id="SFLDG01014">
    <property type="entry name" value="Terpene_Cyclase_Like_1_N-term"/>
    <property type="match status" value="1"/>
</dbReference>
<dbReference type="InterPro" id="IPR044814">
    <property type="entry name" value="Terpene_cyclase_plant_C1"/>
</dbReference>
<feature type="domain" description="Terpene synthase metal-binding" evidence="8">
    <location>
        <begin position="543"/>
        <end position="779"/>
    </location>
</feature>
<dbReference type="Gene3D" id="1.10.600.10">
    <property type="entry name" value="Farnesyl Diphosphate Synthase"/>
    <property type="match status" value="1"/>
</dbReference>
<keyword evidence="5" id="KW-0460">Magnesium</keyword>
<dbReference type="FunFam" id="1.50.10.160:FF:000002">
    <property type="entry name" value="cis-abienol synthase, chloroplastic"/>
    <property type="match status" value="1"/>
</dbReference>
<dbReference type="Gene3D" id="1.50.10.130">
    <property type="entry name" value="Terpene synthase, N-terminal domain"/>
    <property type="match status" value="1"/>
</dbReference>
<evidence type="ECO:0000256" key="3">
    <source>
        <dbReference type="ARBA" id="ARBA00022723"/>
    </source>
</evidence>
<dbReference type="Gene3D" id="1.50.10.160">
    <property type="match status" value="1"/>
</dbReference>
<proteinExistence type="inferred from homology"/>
<organism evidence="9">
    <name type="scientific">Zea mays</name>
    <name type="common">Maize</name>
    <dbReference type="NCBI Taxonomy" id="4577"/>
    <lineage>
        <taxon>Eukaryota</taxon>
        <taxon>Viridiplantae</taxon>
        <taxon>Streptophyta</taxon>
        <taxon>Embryophyta</taxon>
        <taxon>Tracheophyta</taxon>
        <taxon>Spermatophyta</taxon>
        <taxon>Magnoliopsida</taxon>
        <taxon>Liliopsida</taxon>
        <taxon>Poales</taxon>
        <taxon>Poaceae</taxon>
        <taxon>PACMAD clade</taxon>
        <taxon>Panicoideae</taxon>
        <taxon>Andropogonodae</taxon>
        <taxon>Andropogoneae</taxon>
        <taxon>Tripsacinae</taxon>
        <taxon>Zea</taxon>
    </lineage>
</organism>
<keyword evidence="3" id="KW-0479">Metal-binding</keyword>
<keyword evidence="4" id="KW-0611">Plant defense</keyword>
<dbReference type="GO" id="GO:0000287">
    <property type="term" value="F:magnesium ion binding"/>
    <property type="evidence" value="ECO:0007669"/>
    <property type="project" value="InterPro"/>
</dbReference>
<dbReference type="AlphaFoldDB" id="A0A3L6GCD0"/>
<name>A0A3L6GCD0_MAIZE</name>
<evidence type="ECO:0000259" key="8">
    <source>
        <dbReference type="Pfam" id="PF03936"/>
    </source>
</evidence>
<comment type="caution">
    <text evidence="9">The sequence shown here is derived from an EMBL/GenBank/DDBJ whole genome shotgun (WGS) entry which is preliminary data.</text>
</comment>
<protein>
    <submittedName>
        <fullName evidence="9">Syn-pimara-7,15-diene synthase</fullName>
    </submittedName>
</protein>
<dbReference type="CDD" id="cd00684">
    <property type="entry name" value="Terpene_cyclase_plant_C1"/>
    <property type="match status" value="1"/>
</dbReference>
<comment type="similarity">
    <text evidence="2">Belongs to the terpene synthase family.</text>
</comment>
<dbReference type="InterPro" id="IPR001906">
    <property type="entry name" value="Terpene_synth_N"/>
</dbReference>
<dbReference type="SMR" id="A0A3L6GCD0"/>
<dbReference type="PANTHER" id="PTHR31739:SF3">
    <property type="entry name" value="ENT-KAUR-16-ENE SYNTHASE, CHLOROPLASTIC"/>
    <property type="match status" value="1"/>
</dbReference>
<dbReference type="GO" id="GO:0016102">
    <property type="term" value="P:diterpenoid biosynthetic process"/>
    <property type="evidence" value="ECO:0007669"/>
    <property type="project" value="InterPro"/>
</dbReference>
<dbReference type="EMBL" id="NCVQ01000002">
    <property type="protein sequence ID" value="PWZ45559.1"/>
    <property type="molecule type" value="Genomic_DNA"/>
</dbReference>